<dbReference type="InterPro" id="IPR038221">
    <property type="entry name" value="YidC_periplasmic_sf"/>
</dbReference>
<dbReference type="InterPro" id="IPR028055">
    <property type="entry name" value="YidC/Oxa/ALB_C"/>
</dbReference>
<feature type="transmembrane region" description="Helical" evidence="13">
    <location>
        <begin position="377"/>
        <end position="396"/>
    </location>
</feature>
<dbReference type="EMBL" id="CP027860">
    <property type="protein sequence ID" value="AVP99025.1"/>
    <property type="molecule type" value="Genomic_DNA"/>
</dbReference>
<comment type="subunit">
    <text evidence="13">Interacts with the Sec translocase complex via SecD. Specifically interacts with transmembrane segments of nascent integral membrane proteins during membrane integration.</text>
</comment>
<feature type="domain" description="Membrane insertase YidC N-terminal" evidence="16">
    <location>
        <begin position="86"/>
        <end position="366"/>
    </location>
</feature>
<keyword evidence="10 13" id="KW-0143">Chaperone</keyword>
<dbReference type="PANTHER" id="PTHR12428:SF65">
    <property type="entry name" value="CYTOCHROME C OXIDASE ASSEMBLY PROTEIN COX18, MITOCHONDRIAL"/>
    <property type="match status" value="1"/>
</dbReference>
<keyword evidence="5 13" id="KW-1003">Cell membrane</keyword>
<evidence type="ECO:0000256" key="1">
    <source>
        <dbReference type="ARBA" id="ARBA00004429"/>
    </source>
</evidence>
<evidence type="ECO:0000256" key="14">
    <source>
        <dbReference type="SAM" id="MobiDB-lite"/>
    </source>
</evidence>
<comment type="similarity">
    <text evidence="2 13">Belongs to the OXA1/ALB3/YidC family. Type 1 subfamily.</text>
</comment>
<dbReference type="PRINTS" id="PR00701">
    <property type="entry name" value="60KDINNERMP"/>
</dbReference>
<organism evidence="17 18">
    <name type="scientific">Ahniella affigens</name>
    <dbReference type="NCBI Taxonomy" id="2021234"/>
    <lineage>
        <taxon>Bacteria</taxon>
        <taxon>Pseudomonadati</taxon>
        <taxon>Pseudomonadota</taxon>
        <taxon>Gammaproteobacteria</taxon>
        <taxon>Lysobacterales</taxon>
        <taxon>Rhodanobacteraceae</taxon>
        <taxon>Ahniella</taxon>
    </lineage>
</organism>
<evidence type="ECO:0000313" key="17">
    <source>
        <dbReference type="EMBL" id="AVP99025.1"/>
    </source>
</evidence>
<evidence type="ECO:0000256" key="3">
    <source>
        <dbReference type="ARBA" id="ARBA00015325"/>
    </source>
</evidence>
<sequence>MNSLRGILWMVLLGVSFLLWQAWMTDYVYPKPTTQAPAPAAQSDLPSTTAGQAADVPSASQSTEPGAAPSSVADAATASTDKHPPIRVRTDLLDLQIEPVGGSVSVVDLLAYRVDAKKPEPKVRLFDNQAATWFVAQSGLVSTDGTAPNHQALFQSASQDYQLAEGQNQIEVPLTWQNDQGLKVTKTLVFTRGSYLITERWTIDNQTGQPFKGNAYEQLQRAAPPHVSWSLTNPQSYSFVGAAWYSEEEKFEKLAFDKFEKDPLARDITGGWAAMLQHYFFAAWIPPANEAVRYESRMVPDPAGPRYLVRALSPVLSVPAGDTLNRESRLYVGPKLQNDLAAIAPGLPYVIDYGKITFISEPLFWLLNQLHKLVNNWGLAIVLVVVFLKLALYPLSEMQYRSMAKMRKLQPRIQELQQRYGEDRQKLNQAMLELYQKEKANPASGCLPLLLTIPVFIALYWVLLESVELRHAPFYGWIQNLSERDPYFILPALNALTMWLTQKLSPAPAGMDPLQQKVLMYMPLILSLTFAFFPSGLVLYWTVNGTLGLLQQWIIIRRYEAKEPKAA</sequence>
<dbReference type="InterPro" id="IPR019998">
    <property type="entry name" value="Membr_insert_YidC"/>
</dbReference>
<evidence type="ECO:0000256" key="2">
    <source>
        <dbReference type="ARBA" id="ARBA00010527"/>
    </source>
</evidence>
<reference evidence="17 18" key="2">
    <citation type="submission" date="2018-03" db="EMBL/GenBank/DDBJ databases">
        <authorList>
            <person name="Keele B.F."/>
        </authorList>
    </citation>
    <scope>NUCLEOTIDE SEQUENCE [LARGE SCALE GENOMIC DNA]</scope>
    <source>
        <strain evidence="17 18">D13</strain>
    </source>
</reference>
<feature type="domain" description="Membrane insertase YidC/Oxa/ALB C-terminal" evidence="15">
    <location>
        <begin position="377"/>
        <end position="556"/>
    </location>
</feature>
<gene>
    <name evidence="13" type="primary">yidC</name>
    <name evidence="17" type="ORF">C7S18_18395</name>
</gene>
<dbReference type="GO" id="GO:0051205">
    <property type="term" value="P:protein insertion into membrane"/>
    <property type="evidence" value="ECO:0007669"/>
    <property type="project" value="TreeGrafter"/>
</dbReference>
<accession>A0A2P1PVY9</accession>
<dbReference type="AlphaFoldDB" id="A0A2P1PVY9"/>
<keyword evidence="8 13" id="KW-1133">Transmembrane helix</keyword>
<protein>
    <recommendedName>
        <fullName evidence="3 13">Membrane protein insertase YidC</fullName>
    </recommendedName>
    <alternativeName>
        <fullName evidence="12 13">Foldase YidC</fullName>
    </alternativeName>
    <alternativeName>
        <fullName evidence="11 13">Membrane integrase YidC</fullName>
    </alternativeName>
    <alternativeName>
        <fullName evidence="13">Membrane protein YidC</fullName>
    </alternativeName>
</protein>
<dbReference type="PANTHER" id="PTHR12428">
    <property type="entry name" value="OXA1"/>
    <property type="match status" value="1"/>
</dbReference>
<dbReference type="Pfam" id="PF14849">
    <property type="entry name" value="YidC_periplas"/>
    <property type="match status" value="1"/>
</dbReference>
<comment type="caution">
    <text evidence="13">Lacks conserved residue(s) required for the propagation of feature annotation.</text>
</comment>
<evidence type="ECO:0000256" key="12">
    <source>
        <dbReference type="ARBA" id="ARBA00033342"/>
    </source>
</evidence>
<dbReference type="InterPro" id="IPR001708">
    <property type="entry name" value="YidC/ALB3/OXA1/COX18"/>
</dbReference>
<comment type="function">
    <text evidence="13">Required for the insertion and/or proper folding and/or complex formation of integral membrane proteins into the membrane. Involved in integration of membrane proteins that insert both dependently and independently of the Sec translocase complex, as well as at least some lipoproteins. Aids folding of multispanning membrane proteins.</text>
</comment>
<dbReference type="CDD" id="cd20070">
    <property type="entry name" value="5TM_YidC_Alb3"/>
    <property type="match status" value="1"/>
</dbReference>
<dbReference type="KEGG" id="xba:C7S18_18395"/>
<feature type="transmembrane region" description="Helical" evidence="13">
    <location>
        <begin position="446"/>
        <end position="464"/>
    </location>
</feature>
<evidence type="ECO:0000256" key="7">
    <source>
        <dbReference type="ARBA" id="ARBA00022927"/>
    </source>
</evidence>
<proteinExistence type="inferred from homology"/>
<keyword evidence="7 13" id="KW-0653">Protein transport</keyword>
<comment type="subcellular location">
    <subcellularLocation>
        <location evidence="1">Cell inner membrane</location>
        <topology evidence="1">Multi-pass membrane protein</topology>
    </subcellularLocation>
    <subcellularLocation>
        <location evidence="13">Cell membrane</location>
        <topology evidence="13">Multi-pass membrane protein</topology>
    </subcellularLocation>
</comment>
<evidence type="ECO:0000256" key="6">
    <source>
        <dbReference type="ARBA" id="ARBA00022692"/>
    </source>
</evidence>
<dbReference type="Gene3D" id="2.70.98.90">
    <property type="match status" value="1"/>
</dbReference>
<keyword evidence="9 13" id="KW-0472">Membrane</keyword>
<evidence type="ECO:0000256" key="8">
    <source>
        <dbReference type="ARBA" id="ARBA00022989"/>
    </source>
</evidence>
<keyword evidence="6 13" id="KW-0812">Transmembrane</keyword>
<evidence type="ECO:0000256" key="5">
    <source>
        <dbReference type="ARBA" id="ARBA00022475"/>
    </source>
</evidence>
<dbReference type="Pfam" id="PF02096">
    <property type="entry name" value="60KD_IMP"/>
    <property type="match status" value="1"/>
</dbReference>
<keyword evidence="18" id="KW-1185">Reference proteome</keyword>
<dbReference type="NCBIfam" id="TIGR03593">
    <property type="entry name" value="yidC_nterm"/>
    <property type="match status" value="1"/>
</dbReference>
<evidence type="ECO:0000256" key="13">
    <source>
        <dbReference type="HAMAP-Rule" id="MF_01810"/>
    </source>
</evidence>
<dbReference type="InterPro" id="IPR047196">
    <property type="entry name" value="YidC_ALB_C"/>
</dbReference>
<evidence type="ECO:0000259" key="16">
    <source>
        <dbReference type="Pfam" id="PF14849"/>
    </source>
</evidence>
<dbReference type="Proteomes" id="UP000241074">
    <property type="component" value="Chromosome"/>
</dbReference>
<dbReference type="PRINTS" id="PR01900">
    <property type="entry name" value="YIDCPROTEIN"/>
</dbReference>
<dbReference type="OrthoDB" id="9780552at2"/>
<dbReference type="InterPro" id="IPR028053">
    <property type="entry name" value="Membr_insert_YidC_N"/>
</dbReference>
<dbReference type="NCBIfam" id="TIGR03592">
    <property type="entry name" value="yidC_oxa1_cterm"/>
    <property type="match status" value="1"/>
</dbReference>
<dbReference type="HAMAP" id="MF_01810">
    <property type="entry name" value="YidC_type1"/>
    <property type="match status" value="1"/>
</dbReference>
<feature type="transmembrane region" description="Helical" evidence="13">
    <location>
        <begin position="521"/>
        <end position="543"/>
    </location>
</feature>
<keyword evidence="4 13" id="KW-0813">Transport</keyword>
<dbReference type="RefSeq" id="WP_106892944.1">
    <property type="nucleotide sequence ID" value="NZ_CP027860.1"/>
</dbReference>
<evidence type="ECO:0000256" key="11">
    <source>
        <dbReference type="ARBA" id="ARBA00033245"/>
    </source>
</evidence>
<dbReference type="CDD" id="cd19961">
    <property type="entry name" value="EcYidC-like_peri"/>
    <property type="match status" value="1"/>
</dbReference>
<feature type="compositionally biased region" description="Low complexity" evidence="14">
    <location>
        <begin position="67"/>
        <end position="79"/>
    </location>
</feature>
<evidence type="ECO:0000256" key="10">
    <source>
        <dbReference type="ARBA" id="ARBA00023186"/>
    </source>
</evidence>
<name>A0A2P1PVY9_9GAMM</name>
<evidence type="ECO:0000256" key="4">
    <source>
        <dbReference type="ARBA" id="ARBA00022448"/>
    </source>
</evidence>
<feature type="region of interest" description="Disordered" evidence="14">
    <location>
        <begin position="34"/>
        <end position="83"/>
    </location>
</feature>
<dbReference type="NCBIfam" id="NF002352">
    <property type="entry name" value="PRK01318.1-3"/>
    <property type="match status" value="1"/>
</dbReference>
<dbReference type="GO" id="GO:0005886">
    <property type="term" value="C:plasma membrane"/>
    <property type="evidence" value="ECO:0007669"/>
    <property type="project" value="UniProtKB-SubCell"/>
</dbReference>
<evidence type="ECO:0000313" key="18">
    <source>
        <dbReference type="Proteomes" id="UP000241074"/>
    </source>
</evidence>
<evidence type="ECO:0000259" key="15">
    <source>
        <dbReference type="Pfam" id="PF02096"/>
    </source>
</evidence>
<dbReference type="GO" id="GO:0032977">
    <property type="term" value="F:membrane insertase activity"/>
    <property type="evidence" value="ECO:0007669"/>
    <property type="project" value="InterPro"/>
</dbReference>
<reference evidence="17 18" key="1">
    <citation type="submission" date="2018-03" db="EMBL/GenBank/DDBJ databases">
        <title>Ahniella affigens gen. nov., sp. nov., a gammaproteobacterium isolated from sandy soil near a stream.</title>
        <authorList>
            <person name="Ko Y."/>
            <person name="Kim J.-H."/>
        </authorList>
    </citation>
    <scope>NUCLEOTIDE SEQUENCE [LARGE SCALE GENOMIC DNA]</scope>
    <source>
        <strain evidence="17 18">D13</strain>
    </source>
</reference>
<evidence type="ECO:0000256" key="9">
    <source>
        <dbReference type="ARBA" id="ARBA00023136"/>
    </source>
</evidence>
<dbReference type="GO" id="GO:0015031">
    <property type="term" value="P:protein transport"/>
    <property type="evidence" value="ECO:0007669"/>
    <property type="project" value="UniProtKB-KW"/>
</dbReference>